<protein>
    <submittedName>
        <fullName evidence="2">Cupin domain-containing protein</fullName>
    </submittedName>
</protein>
<name>A0A1H6HPF9_MAGFU</name>
<dbReference type="RefSeq" id="WP_074767967.1">
    <property type="nucleotide sequence ID" value="NZ_FNWO01000006.1"/>
</dbReference>
<evidence type="ECO:0000313" key="3">
    <source>
        <dbReference type="Proteomes" id="UP000182983"/>
    </source>
</evidence>
<accession>A0A1H6HPF9</accession>
<keyword evidence="3" id="KW-1185">Reference proteome</keyword>
<evidence type="ECO:0000313" key="2">
    <source>
        <dbReference type="EMBL" id="SEH35970.1"/>
    </source>
</evidence>
<dbReference type="Proteomes" id="UP000182983">
    <property type="component" value="Unassembled WGS sequence"/>
</dbReference>
<dbReference type="SUPFAM" id="SSF51182">
    <property type="entry name" value="RmlC-like cupins"/>
    <property type="match status" value="1"/>
</dbReference>
<organism evidence="2 3">
    <name type="scientific">Magnetospirillum fulvum</name>
    <name type="common">Rhodospirillum fulvum</name>
    <dbReference type="NCBI Taxonomy" id="1082"/>
    <lineage>
        <taxon>Bacteria</taxon>
        <taxon>Pseudomonadati</taxon>
        <taxon>Pseudomonadota</taxon>
        <taxon>Alphaproteobacteria</taxon>
        <taxon>Rhodospirillales</taxon>
        <taxon>Rhodospirillaceae</taxon>
        <taxon>Magnetospirillum</taxon>
    </lineage>
</organism>
<sequence>MTTTMIDLLAEGNRTEPSAAETGWAPHPTFPGVQVKPLIRGAASGGAFSTLLVRIAPGGAMLPHAHDGQTEQHFVVGGGGTADLAGRTVEYAPGALMVIPRATPHSLEAGADGMVLMAVFSPAIN</sequence>
<dbReference type="Pfam" id="PF07883">
    <property type="entry name" value="Cupin_2"/>
    <property type="match status" value="1"/>
</dbReference>
<proteinExistence type="predicted"/>
<dbReference type="InterPro" id="IPR013096">
    <property type="entry name" value="Cupin_2"/>
</dbReference>
<dbReference type="Gene3D" id="2.60.120.10">
    <property type="entry name" value="Jelly Rolls"/>
    <property type="match status" value="1"/>
</dbReference>
<reference evidence="3" key="1">
    <citation type="submission" date="2016-10" db="EMBL/GenBank/DDBJ databases">
        <authorList>
            <person name="Varghese N."/>
            <person name="Submissions S."/>
        </authorList>
    </citation>
    <scope>NUCLEOTIDE SEQUENCE [LARGE SCALE GENOMIC DNA]</scope>
    <source>
        <strain evidence="3">DSM 13234</strain>
    </source>
</reference>
<dbReference type="InterPro" id="IPR011051">
    <property type="entry name" value="RmlC_Cupin_sf"/>
</dbReference>
<evidence type="ECO:0000259" key="1">
    <source>
        <dbReference type="Pfam" id="PF07883"/>
    </source>
</evidence>
<dbReference type="AlphaFoldDB" id="A0A1H6HPF9"/>
<dbReference type="OrthoDB" id="9798709at2"/>
<feature type="domain" description="Cupin type-2" evidence="1">
    <location>
        <begin position="52"/>
        <end position="113"/>
    </location>
</feature>
<dbReference type="InterPro" id="IPR014710">
    <property type="entry name" value="RmlC-like_jellyroll"/>
</dbReference>
<gene>
    <name evidence="2" type="ORF">SAMN04244559_01873</name>
</gene>
<dbReference type="EMBL" id="FNWO01000006">
    <property type="protein sequence ID" value="SEH35970.1"/>
    <property type="molecule type" value="Genomic_DNA"/>
</dbReference>